<dbReference type="PANTHER" id="PTHR33237">
    <property type="entry name" value="F2P16.13 PROTEIN-RELATED"/>
    <property type="match status" value="1"/>
</dbReference>
<reference evidence="2 3" key="1">
    <citation type="submission" date="2022-03" db="EMBL/GenBank/DDBJ databases">
        <authorList>
            <person name="Macdonald S."/>
            <person name="Ahmed S."/>
            <person name="Newling K."/>
        </authorList>
    </citation>
    <scope>NUCLEOTIDE SEQUENCE [LARGE SCALE GENOMIC DNA]</scope>
</reference>
<dbReference type="EMBL" id="CAKOAT010536265">
    <property type="protein sequence ID" value="CAH8381992.1"/>
    <property type="molecule type" value="Genomic_DNA"/>
</dbReference>
<organism evidence="2 3">
    <name type="scientific">Eruca vesicaria subsp. sativa</name>
    <name type="common">Garden rocket</name>
    <name type="synonym">Eruca sativa</name>
    <dbReference type="NCBI Taxonomy" id="29727"/>
    <lineage>
        <taxon>Eukaryota</taxon>
        <taxon>Viridiplantae</taxon>
        <taxon>Streptophyta</taxon>
        <taxon>Embryophyta</taxon>
        <taxon>Tracheophyta</taxon>
        <taxon>Spermatophyta</taxon>
        <taxon>Magnoliopsida</taxon>
        <taxon>eudicotyledons</taxon>
        <taxon>Gunneridae</taxon>
        <taxon>Pentapetalae</taxon>
        <taxon>rosids</taxon>
        <taxon>malvids</taxon>
        <taxon>Brassicales</taxon>
        <taxon>Brassicaceae</taxon>
        <taxon>Brassiceae</taxon>
        <taxon>Eruca</taxon>
    </lineage>
</organism>
<feature type="compositionally biased region" description="Polar residues" evidence="1">
    <location>
        <begin position="1"/>
        <end position="12"/>
    </location>
</feature>
<proteinExistence type="predicted"/>
<evidence type="ECO:0000313" key="2">
    <source>
        <dbReference type="EMBL" id="CAH8381992.1"/>
    </source>
</evidence>
<feature type="region of interest" description="Disordered" evidence="1">
    <location>
        <begin position="1"/>
        <end position="21"/>
    </location>
</feature>
<dbReference type="AlphaFoldDB" id="A0ABC8LEZ0"/>
<gene>
    <name evidence="2" type="ORF">ERUC_LOCUS34475</name>
</gene>
<protein>
    <submittedName>
        <fullName evidence="2">Uncharacterized protein</fullName>
    </submittedName>
</protein>
<dbReference type="Proteomes" id="UP001642260">
    <property type="component" value="Unassembled WGS sequence"/>
</dbReference>
<feature type="region of interest" description="Disordered" evidence="1">
    <location>
        <begin position="44"/>
        <end position="64"/>
    </location>
</feature>
<evidence type="ECO:0000256" key="1">
    <source>
        <dbReference type="SAM" id="MobiDB-lite"/>
    </source>
</evidence>
<sequence>MKISVSSSTSPKPQIIADRSKDLPRIVHTSCKFRVSMCQKIKLQPKTSEKAKRKNEKKMKEEKGKRGFIRPRLVFPVKKMTSVVSGAFRRKKTLKSENRGHRDDSAKETLAVVKPKPKKSFWGSARIGVKILILGQRLKTKKSRRRGRRSLSLREGNGDEELCKKRILMGERCKPINESGVLQYDCDGILVPEP</sequence>
<evidence type="ECO:0000313" key="3">
    <source>
        <dbReference type="Proteomes" id="UP001642260"/>
    </source>
</evidence>
<accession>A0ABC8LEZ0</accession>
<keyword evidence="3" id="KW-1185">Reference proteome</keyword>
<comment type="caution">
    <text evidence="2">The sequence shown here is derived from an EMBL/GenBank/DDBJ whole genome shotgun (WGS) entry which is preliminary data.</text>
</comment>
<dbReference type="PANTHER" id="PTHR33237:SF31">
    <property type="entry name" value="F2P16.13 PROTEIN"/>
    <property type="match status" value="1"/>
</dbReference>
<name>A0ABC8LEZ0_ERUVS</name>